<dbReference type="Pfam" id="PF00028">
    <property type="entry name" value="Cadherin"/>
    <property type="match status" value="3"/>
</dbReference>
<keyword evidence="7" id="KW-0325">Glycoprotein</keyword>
<keyword evidence="5 9" id="KW-1133">Transmembrane helix</keyword>
<dbReference type="InterPro" id="IPR050174">
    <property type="entry name" value="Protocadherin/Cadherin-CA"/>
</dbReference>
<dbReference type="OrthoDB" id="6284287at2759"/>
<feature type="domain" description="Cadherin" evidence="10">
    <location>
        <begin position="426"/>
        <end position="530"/>
    </location>
</feature>
<feature type="domain" description="Cadherin" evidence="10">
    <location>
        <begin position="557"/>
        <end position="684"/>
    </location>
</feature>
<evidence type="ECO:0000256" key="8">
    <source>
        <dbReference type="PROSITE-ProRule" id="PRU00043"/>
    </source>
</evidence>
<dbReference type="InterPro" id="IPR020894">
    <property type="entry name" value="Cadherin_CS"/>
</dbReference>
<keyword evidence="12" id="KW-1185">Reference proteome</keyword>
<keyword evidence="4 8" id="KW-0106">Calcium</keyword>
<dbReference type="GO" id="GO:0007156">
    <property type="term" value="P:homophilic cell adhesion via plasma membrane adhesion molecules"/>
    <property type="evidence" value="ECO:0007669"/>
    <property type="project" value="InterPro"/>
</dbReference>
<accession>A0A0R3W3F8</accession>
<dbReference type="SUPFAM" id="SSF49313">
    <property type="entry name" value="Cadherin-like"/>
    <property type="match status" value="5"/>
</dbReference>
<feature type="domain" description="Cadherin" evidence="10">
    <location>
        <begin position="181"/>
        <end position="304"/>
    </location>
</feature>
<dbReference type="GO" id="GO:0005886">
    <property type="term" value="C:plasma membrane"/>
    <property type="evidence" value="ECO:0007669"/>
    <property type="project" value="InterPro"/>
</dbReference>
<evidence type="ECO:0000256" key="5">
    <source>
        <dbReference type="ARBA" id="ARBA00022989"/>
    </source>
</evidence>
<evidence type="ECO:0000313" key="12">
    <source>
        <dbReference type="Proteomes" id="UP000282613"/>
    </source>
</evidence>
<dbReference type="FunFam" id="2.60.40.60:FF:000020">
    <property type="entry name" value="Dachsous cadherin-related 1b"/>
    <property type="match status" value="1"/>
</dbReference>
<dbReference type="Gene3D" id="2.60.40.60">
    <property type="entry name" value="Cadherins"/>
    <property type="match status" value="5"/>
</dbReference>
<protein>
    <submittedName>
        <fullName evidence="13">Cadherin domain-containing protein</fullName>
    </submittedName>
</protein>
<dbReference type="SMART" id="SM00112">
    <property type="entry name" value="CA"/>
    <property type="match status" value="4"/>
</dbReference>
<gene>
    <name evidence="11" type="ORF">TASK_LOCUS4452</name>
</gene>
<sequence length="1218" mass="136167">MLERATLRFFFLAMCYIFTPILCRADILPALVSFTMTEDSEVPLLLGDVVVNLLELTSLHESVANILIFPSSQPFSEYFRLVQKRRRGSNKSQVSISSELQLIKSFDLDTACKKRLSVQQCSQGNYGCCCDHRSLFCSIKLQLAATIEGGIFHTTAKQNPFRIFLIEVKIFDRNDQIPVFTPNVFTLKVSEGIKNDDKYRLPTARDGDLGQNAEVTYSIASICGRAPNSNKWQFISEGNKIFSIDADLQPLSLVINGCLDREEIELYKILIEAEDMAASVELRKTGTLTLTLIVTDVNDVSPIFKSPNLTVDLMENSVNGTVVCVILAQDYDSGVNGRIRYSISQHQWDYPFHIDSETGLMTVAGQIDRERNDEYRIVVEASDYGTPPRTSTLPVFVRVLDVNDNAPNITISSVLFGSNIFPSSSSEEAVVLHVSELLPVGSNIANISVTDPDFVENTTIFCYVSQKILELHPTSHWSYSLRLAKSLDYETLRHVQVKISCQDSGRPYSLTSEIMVQVIVLNENDNPPVFLDPLVIPPAWLVNSTDIAKFSAILGKTIDDFIVFLPKSFPLGDVFLRFQATDEDFNHEHEEKANKIYFALSIYKEQDFLPEPHSLSTLPPNKANLFSFSESTGEIFLTSAPHLDGTVSVYKGEIVAQDTTAIPLSTKKNFTIIVAENNFNAPIIRIFNFALANSLSPFQIFDQEQNSSVQEVPFYIPRQSQSNSVIGQVVGFDSDSGQAGRVIYNLTFHRYSCINVSINNSTGLLTLVTLNASLSSECQLRALLNVTDNGFPKRHSHLHIFFQLFDASRLSPKIYVNQSIIPANQTINNESVWYFESILPQIGEPLFRVDINILPGLIEPSYKMKLCTTNSDNFPSLPVGFSIEEKTGTVYFTDSFGKSQSNFAYIAVSNRFWPSLPPSVYKTEIAISESETTTVRIMPVESIDCKFHGVAEIDQRGPRRNFTVFCVSMLTGASFLCVLVAILVILLKKTGEKPQTLPMGKEFKRNFKPNLFDRIHFRKRLSEVKETIKVEEQLDTCLHNKTWKLALPDKIVDVPKLLLKSPSLTSASGAAQIEDNQVSVPAKQRLTRSAYPPLSEISGTYYVLENIHQEEINSPIHHHKDVTSPSNDRRSPSNVGIAVQEHKVPGVTGHANVSIIVHNDFEKASSTQQIGEMSVSDKATKMFRIDPKLQAVGTIRNTIQIDIDPLASRFIQDKACCE</sequence>
<dbReference type="STRING" id="60517.A0A0R3W3F8"/>
<evidence type="ECO:0000256" key="3">
    <source>
        <dbReference type="ARBA" id="ARBA00022737"/>
    </source>
</evidence>
<dbReference type="WBParaSite" id="TASK_0000445101-mRNA-1">
    <property type="protein sequence ID" value="TASK_0000445101-mRNA-1"/>
    <property type="gene ID" value="TASK_0000445101"/>
</dbReference>
<reference evidence="13" key="1">
    <citation type="submission" date="2017-02" db="UniProtKB">
        <authorList>
            <consortium name="WormBaseParasite"/>
        </authorList>
    </citation>
    <scope>IDENTIFICATION</scope>
</reference>
<keyword evidence="6 9" id="KW-0472">Membrane</keyword>
<organism evidence="13">
    <name type="scientific">Taenia asiatica</name>
    <name type="common">Asian tapeworm</name>
    <dbReference type="NCBI Taxonomy" id="60517"/>
    <lineage>
        <taxon>Eukaryota</taxon>
        <taxon>Metazoa</taxon>
        <taxon>Spiralia</taxon>
        <taxon>Lophotrochozoa</taxon>
        <taxon>Platyhelminthes</taxon>
        <taxon>Cestoda</taxon>
        <taxon>Eucestoda</taxon>
        <taxon>Cyclophyllidea</taxon>
        <taxon>Taeniidae</taxon>
        <taxon>Taenia</taxon>
    </lineage>
</organism>
<evidence type="ECO:0000256" key="6">
    <source>
        <dbReference type="ARBA" id="ARBA00023136"/>
    </source>
</evidence>
<dbReference type="EMBL" id="UYRS01018349">
    <property type="protein sequence ID" value="VDK33445.1"/>
    <property type="molecule type" value="Genomic_DNA"/>
</dbReference>
<evidence type="ECO:0000256" key="1">
    <source>
        <dbReference type="ARBA" id="ARBA00004167"/>
    </source>
</evidence>
<dbReference type="PRINTS" id="PR00205">
    <property type="entry name" value="CADHERIN"/>
</dbReference>
<dbReference type="AlphaFoldDB" id="A0A0R3W3F8"/>
<keyword evidence="3" id="KW-0677">Repeat</keyword>
<reference evidence="11 12" key="2">
    <citation type="submission" date="2018-11" db="EMBL/GenBank/DDBJ databases">
        <authorList>
            <consortium name="Pathogen Informatics"/>
        </authorList>
    </citation>
    <scope>NUCLEOTIDE SEQUENCE [LARGE SCALE GENOMIC DNA]</scope>
</reference>
<evidence type="ECO:0000256" key="7">
    <source>
        <dbReference type="ARBA" id="ARBA00023180"/>
    </source>
</evidence>
<dbReference type="Proteomes" id="UP000282613">
    <property type="component" value="Unassembled WGS sequence"/>
</dbReference>
<evidence type="ECO:0000256" key="4">
    <source>
        <dbReference type="ARBA" id="ARBA00022837"/>
    </source>
</evidence>
<dbReference type="CDD" id="cd11304">
    <property type="entry name" value="Cadherin_repeat"/>
    <property type="match status" value="5"/>
</dbReference>
<name>A0A0R3W3F8_TAEAS</name>
<feature type="domain" description="Cadherin" evidence="10">
    <location>
        <begin position="305"/>
        <end position="409"/>
    </location>
</feature>
<feature type="domain" description="Cadherin" evidence="10">
    <location>
        <begin position="708"/>
        <end position="814"/>
    </location>
</feature>
<keyword evidence="2 9" id="KW-0812">Transmembrane</keyword>
<dbReference type="PROSITE" id="PS00232">
    <property type="entry name" value="CADHERIN_1"/>
    <property type="match status" value="1"/>
</dbReference>
<evidence type="ECO:0000313" key="13">
    <source>
        <dbReference type="WBParaSite" id="TASK_0000445101-mRNA-1"/>
    </source>
</evidence>
<dbReference type="InterPro" id="IPR002126">
    <property type="entry name" value="Cadherin-like_dom"/>
</dbReference>
<evidence type="ECO:0000256" key="2">
    <source>
        <dbReference type="ARBA" id="ARBA00022692"/>
    </source>
</evidence>
<dbReference type="InterPro" id="IPR015919">
    <property type="entry name" value="Cadherin-like_sf"/>
</dbReference>
<dbReference type="PANTHER" id="PTHR24028:SF146">
    <property type="entry name" value="CADHERIN 96CB, ISOFORM D-RELATED"/>
    <property type="match status" value="1"/>
</dbReference>
<evidence type="ECO:0000313" key="11">
    <source>
        <dbReference type="EMBL" id="VDK33445.1"/>
    </source>
</evidence>
<dbReference type="PANTHER" id="PTHR24028">
    <property type="entry name" value="CADHERIN-87A"/>
    <property type="match status" value="1"/>
</dbReference>
<proteinExistence type="predicted"/>
<dbReference type="PROSITE" id="PS50268">
    <property type="entry name" value="CADHERIN_2"/>
    <property type="match status" value="5"/>
</dbReference>
<evidence type="ECO:0000259" key="10">
    <source>
        <dbReference type="PROSITE" id="PS50268"/>
    </source>
</evidence>
<dbReference type="GO" id="GO:0005509">
    <property type="term" value="F:calcium ion binding"/>
    <property type="evidence" value="ECO:0007669"/>
    <property type="project" value="UniProtKB-UniRule"/>
</dbReference>
<evidence type="ECO:0000256" key="9">
    <source>
        <dbReference type="SAM" id="Phobius"/>
    </source>
</evidence>
<feature type="transmembrane region" description="Helical" evidence="9">
    <location>
        <begin position="962"/>
        <end position="987"/>
    </location>
</feature>
<comment type="subcellular location">
    <subcellularLocation>
        <location evidence="1">Membrane</location>
        <topology evidence="1">Single-pass membrane protein</topology>
    </subcellularLocation>
</comment>